<accession>A0ACC4BAV9</accession>
<proteinExistence type="predicted"/>
<dbReference type="EMBL" id="RCHU02000012">
    <property type="protein sequence ID" value="KAL3575714.1"/>
    <property type="molecule type" value="Genomic_DNA"/>
</dbReference>
<keyword evidence="2" id="KW-1185">Reference proteome</keyword>
<sequence length="240" mass="26828">MERVWSRVGVLAVPFGSKISHCSPNFALLLGEVFPVENMELLLAEYLTPPAEGILPPCSSQQFQDGIRLWPLYYTFKLASQLCPRNHWSYYSFGDILVLSAEQSWRRKQHQRVGRQNSSGGRRASSSCRSARRGQNPCVPADLSEMPENFCHIGRWSLRGGVNGHSPQPMPLFPGLGLIGLSLYTPLTMNFLSNMEDLFCGLQNPLYPLAADTVAEVIPQWKHNGPACSTIEFLLIYQAT</sequence>
<reference evidence="1 2" key="1">
    <citation type="journal article" date="2024" name="Plant Biotechnol. J.">
        <title>Genome and CRISPR/Cas9 system of a widespread forest tree (Populus alba) in the world.</title>
        <authorList>
            <person name="Liu Y.J."/>
            <person name="Jiang P.F."/>
            <person name="Han X.M."/>
            <person name="Li X.Y."/>
            <person name="Wang H.M."/>
            <person name="Wang Y.J."/>
            <person name="Wang X.X."/>
            <person name="Zeng Q.Y."/>
        </authorList>
    </citation>
    <scope>NUCLEOTIDE SEQUENCE [LARGE SCALE GENOMIC DNA]</scope>
    <source>
        <strain evidence="2">cv. PAL-ZL1</strain>
    </source>
</reference>
<dbReference type="Proteomes" id="UP000309997">
    <property type="component" value="Unassembled WGS sequence"/>
</dbReference>
<evidence type="ECO:0000313" key="1">
    <source>
        <dbReference type="EMBL" id="KAL3575714.1"/>
    </source>
</evidence>
<protein>
    <submittedName>
        <fullName evidence="1">Uncharacterized protein</fullName>
    </submittedName>
</protein>
<comment type="caution">
    <text evidence="1">The sequence shown here is derived from an EMBL/GenBank/DDBJ whole genome shotgun (WGS) entry which is preliminary data.</text>
</comment>
<name>A0ACC4BAV9_POPAL</name>
<gene>
    <name evidence="1" type="ORF">D5086_023815</name>
</gene>
<evidence type="ECO:0000313" key="2">
    <source>
        <dbReference type="Proteomes" id="UP000309997"/>
    </source>
</evidence>
<organism evidence="1 2">
    <name type="scientific">Populus alba</name>
    <name type="common">White poplar</name>
    <dbReference type="NCBI Taxonomy" id="43335"/>
    <lineage>
        <taxon>Eukaryota</taxon>
        <taxon>Viridiplantae</taxon>
        <taxon>Streptophyta</taxon>
        <taxon>Embryophyta</taxon>
        <taxon>Tracheophyta</taxon>
        <taxon>Spermatophyta</taxon>
        <taxon>Magnoliopsida</taxon>
        <taxon>eudicotyledons</taxon>
        <taxon>Gunneridae</taxon>
        <taxon>Pentapetalae</taxon>
        <taxon>rosids</taxon>
        <taxon>fabids</taxon>
        <taxon>Malpighiales</taxon>
        <taxon>Salicaceae</taxon>
        <taxon>Saliceae</taxon>
        <taxon>Populus</taxon>
    </lineage>
</organism>